<gene>
    <name evidence="6" type="ORF">AC812_00030</name>
</gene>
<dbReference type="GO" id="GO:0005840">
    <property type="term" value="C:ribosome"/>
    <property type="evidence" value="ECO:0007669"/>
    <property type="project" value="UniProtKB-KW"/>
</dbReference>
<evidence type="ECO:0000313" key="6">
    <source>
        <dbReference type="EMBL" id="KPL79306.1"/>
    </source>
</evidence>
<evidence type="ECO:0000256" key="5">
    <source>
        <dbReference type="ARBA" id="ARBA00035502"/>
    </source>
</evidence>
<protein>
    <recommendedName>
        <fullName evidence="4">Large ribosomal subunit protein uL10</fullName>
    </recommendedName>
    <alternativeName>
        <fullName evidence="5">50S ribosomal protein L10</fullName>
    </alternativeName>
</protein>
<sequence length="167" mass="17631">MVAQYVEWLRQSQGVFVLNYNKMTMKDIDTLRAKAREAGAELHVVKNTLMKLALEEVGIQDKSVFDGASLVGFAFSDAPALAKVLSDATAKSEIFAIKGGYLGAQALSVEQVKALAELPPLPVMRATLLGTISAPASKLVRTLAEPARGLAAVIKAYSEKSAAPAAA</sequence>
<proteinExistence type="inferred from homology"/>
<evidence type="ECO:0000256" key="1">
    <source>
        <dbReference type="ARBA" id="ARBA00008889"/>
    </source>
</evidence>
<dbReference type="EMBL" id="LGHJ01000001">
    <property type="protein sequence ID" value="KPL79306.1"/>
    <property type="molecule type" value="Genomic_DNA"/>
</dbReference>
<name>A0A0N8GNX4_9CHLR</name>
<dbReference type="Gene3D" id="6.10.250.290">
    <property type="match status" value="1"/>
</dbReference>
<dbReference type="PANTHER" id="PTHR11560">
    <property type="entry name" value="39S RIBOSOMAL PROTEIN L10, MITOCHONDRIAL"/>
    <property type="match status" value="1"/>
</dbReference>
<evidence type="ECO:0000256" key="2">
    <source>
        <dbReference type="ARBA" id="ARBA00022980"/>
    </source>
</evidence>
<accession>A0A0N8GNX4</accession>
<dbReference type="Proteomes" id="UP000050514">
    <property type="component" value="Unassembled WGS sequence"/>
</dbReference>
<keyword evidence="3" id="KW-0687">Ribonucleoprotein</keyword>
<evidence type="ECO:0000313" key="7">
    <source>
        <dbReference type="Proteomes" id="UP000050514"/>
    </source>
</evidence>
<evidence type="ECO:0000256" key="3">
    <source>
        <dbReference type="ARBA" id="ARBA00023274"/>
    </source>
</evidence>
<dbReference type="InterPro" id="IPR047865">
    <property type="entry name" value="Ribosomal_uL10_bac_type"/>
</dbReference>
<dbReference type="NCBIfam" id="NF000955">
    <property type="entry name" value="PRK00099.1-1"/>
    <property type="match status" value="1"/>
</dbReference>
<dbReference type="PATRIC" id="fig|360411.5.peg.1731"/>
<dbReference type="SUPFAM" id="SSF160369">
    <property type="entry name" value="Ribosomal protein L10-like"/>
    <property type="match status" value="1"/>
</dbReference>
<organism evidence="6 7">
    <name type="scientific">Bellilinea caldifistulae</name>
    <dbReference type="NCBI Taxonomy" id="360411"/>
    <lineage>
        <taxon>Bacteria</taxon>
        <taxon>Bacillati</taxon>
        <taxon>Chloroflexota</taxon>
        <taxon>Anaerolineae</taxon>
        <taxon>Anaerolineales</taxon>
        <taxon>Anaerolineaceae</taxon>
        <taxon>Bellilinea</taxon>
    </lineage>
</organism>
<dbReference type="Gene3D" id="3.30.70.1730">
    <property type="match status" value="1"/>
</dbReference>
<comment type="similarity">
    <text evidence="1">Belongs to the universal ribosomal protein uL10 family.</text>
</comment>
<reference evidence="6 7" key="1">
    <citation type="submission" date="2015-07" db="EMBL/GenBank/DDBJ databases">
        <title>Draft genome of Bellilinea caldifistulae DSM 17877.</title>
        <authorList>
            <person name="Hemp J."/>
            <person name="Ward L.M."/>
            <person name="Pace L.A."/>
            <person name="Fischer W.W."/>
        </authorList>
    </citation>
    <scope>NUCLEOTIDE SEQUENCE [LARGE SCALE GENOMIC DNA]</scope>
    <source>
        <strain evidence="6 7">GOMI-1</strain>
    </source>
</reference>
<keyword evidence="2" id="KW-0689">Ribosomal protein</keyword>
<dbReference type="GO" id="GO:1990904">
    <property type="term" value="C:ribonucleoprotein complex"/>
    <property type="evidence" value="ECO:0007669"/>
    <property type="project" value="UniProtKB-KW"/>
</dbReference>
<dbReference type="AlphaFoldDB" id="A0A0N8GNX4"/>
<evidence type="ECO:0000256" key="4">
    <source>
        <dbReference type="ARBA" id="ARBA00035202"/>
    </source>
</evidence>
<dbReference type="STRING" id="360411.AC812_00030"/>
<comment type="caution">
    <text evidence="6">The sequence shown here is derived from an EMBL/GenBank/DDBJ whole genome shotgun (WGS) entry which is preliminary data.</text>
</comment>
<dbReference type="CDD" id="cd05797">
    <property type="entry name" value="Ribosomal_L10"/>
    <property type="match status" value="1"/>
</dbReference>
<dbReference type="InterPro" id="IPR001790">
    <property type="entry name" value="Ribosomal_uL10"/>
</dbReference>
<keyword evidence="7" id="KW-1185">Reference proteome</keyword>
<dbReference type="InterPro" id="IPR043141">
    <property type="entry name" value="Ribosomal_uL10-like_sf"/>
</dbReference>
<dbReference type="Pfam" id="PF00466">
    <property type="entry name" value="Ribosomal_L10"/>
    <property type="match status" value="1"/>
</dbReference>